<reference evidence="2" key="1">
    <citation type="submission" date="2018-11" db="EMBL/GenBank/DDBJ databases">
        <authorList>
            <consortium name="Pathogen Informatics"/>
        </authorList>
    </citation>
    <scope>NUCLEOTIDE SEQUENCE</scope>
</reference>
<organism evidence="2 3">
    <name type="scientific">Protopolystoma xenopodis</name>
    <dbReference type="NCBI Taxonomy" id="117903"/>
    <lineage>
        <taxon>Eukaryota</taxon>
        <taxon>Metazoa</taxon>
        <taxon>Spiralia</taxon>
        <taxon>Lophotrochozoa</taxon>
        <taxon>Platyhelminthes</taxon>
        <taxon>Monogenea</taxon>
        <taxon>Polyopisthocotylea</taxon>
        <taxon>Polystomatidea</taxon>
        <taxon>Polystomatidae</taxon>
        <taxon>Protopolystoma</taxon>
    </lineage>
</organism>
<feature type="region of interest" description="Disordered" evidence="1">
    <location>
        <begin position="110"/>
        <end position="242"/>
    </location>
</feature>
<evidence type="ECO:0000313" key="3">
    <source>
        <dbReference type="Proteomes" id="UP000784294"/>
    </source>
</evidence>
<feature type="compositionally biased region" description="Polar residues" evidence="1">
    <location>
        <begin position="209"/>
        <end position="242"/>
    </location>
</feature>
<comment type="caution">
    <text evidence="2">The sequence shown here is derived from an EMBL/GenBank/DDBJ whole genome shotgun (WGS) entry which is preliminary data.</text>
</comment>
<sequence>MPNQPLPTIPISSPDEYSGPPEDQAPGNSRTVQAANLEEEEAQINGVEHVSGPDDDFEFRRDAAAPPEICGLHATEQSAATATIMLCVEKMGLTPAYDPEEQEQLLAPTDPGVFEKPVSPSVSPVDPSTVTNRTGESSEVGEVDNNLPANIGTDESPVVNFSVANSAGNNDHHSETAEKKMIPFDESGSRDPTDQEGAPSSDVIGSVDDNLTTGLNPATDSSSTDSLSPITGTLDSLTELSK</sequence>
<keyword evidence="3" id="KW-1185">Reference proteome</keyword>
<gene>
    <name evidence="2" type="ORF">PXEA_LOCUS20312</name>
</gene>
<feature type="compositionally biased region" description="Low complexity" evidence="1">
    <location>
        <begin position="117"/>
        <end position="131"/>
    </location>
</feature>
<proteinExistence type="predicted"/>
<protein>
    <submittedName>
        <fullName evidence="2">Uncharacterized protein</fullName>
    </submittedName>
</protein>
<evidence type="ECO:0000256" key="1">
    <source>
        <dbReference type="SAM" id="MobiDB-lite"/>
    </source>
</evidence>
<dbReference type="EMBL" id="CAAALY010083331">
    <property type="protein sequence ID" value="VEL26872.1"/>
    <property type="molecule type" value="Genomic_DNA"/>
</dbReference>
<dbReference type="Proteomes" id="UP000784294">
    <property type="component" value="Unassembled WGS sequence"/>
</dbReference>
<evidence type="ECO:0000313" key="2">
    <source>
        <dbReference type="EMBL" id="VEL26872.1"/>
    </source>
</evidence>
<feature type="region of interest" description="Disordered" evidence="1">
    <location>
        <begin position="1"/>
        <end position="29"/>
    </location>
</feature>
<name>A0A3S5CJM8_9PLAT</name>
<accession>A0A3S5CJM8</accession>
<dbReference type="AlphaFoldDB" id="A0A3S5CJM8"/>
<feature type="compositionally biased region" description="Basic and acidic residues" evidence="1">
    <location>
        <begin position="170"/>
        <end position="193"/>
    </location>
</feature>